<dbReference type="InterPro" id="IPR015424">
    <property type="entry name" value="PyrdxlP-dep_Trfase"/>
</dbReference>
<comment type="function">
    <text evidence="2">Decarboxylates L-threonine-O-3-phosphate to yield (R)-1-amino-2-propanol O-2-phosphate, the precursor for the linkage between the nucleotide loop and the corrin ring in cobalamin.</text>
</comment>
<feature type="compositionally biased region" description="Polar residues" evidence="10">
    <location>
        <begin position="1"/>
        <end position="23"/>
    </location>
</feature>
<keyword evidence="7 12" id="KW-0456">Lyase</keyword>
<keyword evidence="5" id="KW-0169">Cobalamin biosynthesis</keyword>
<dbReference type="Pfam" id="PF00155">
    <property type="entry name" value="Aminotran_1_2"/>
    <property type="match status" value="1"/>
</dbReference>
<dbReference type="InterPro" id="IPR004838">
    <property type="entry name" value="NHTrfase_class1_PyrdxlP-BS"/>
</dbReference>
<feature type="domain" description="Aminotransferase class I/classII large" evidence="11">
    <location>
        <begin position="69"/>
        <end position="370"/>
    </location>
</feature>
<dbReference type="PANTHER" id="PTHR42885">
    <property type="entry name" value="HISTIDINOL-PHOSPHATE AMINOTRANSFERASE-RELATED"/>
    <property type="match status" value="1"/>
</dbReference>
<accession>A0AAU7KDA4</accession>
<evidence type="ECO:0000256" key="10">
    <source>
        <dbReference type="SAM" id="MobiDB-lite"/>
    </source>
</evidence>
<evidence type="ECO:0000313" key="12">
    <source>
        <dbReference type="EMBL" id="XBO69636.1"/>
    </source>
</evidence>
<comment type="cofactor">
    <cofactor evidence="1">
        <name>pyridoxal 5'-phosphate</name>
        <dbReference type="ChEBI" id="CHEBI:597326"/>
    </cofactor>
</comment>
<dbReference type="PANTHER" id="PTHR42885:SF1">
    <property type="entry name" value="THREONINE-PHOSPHATE DECARBOXYLASE"/>
    <property type="match status" value="1"/>
</dbReference>
<comment type="catalytic activity">
    <reaction evidence="9">
        <text>O-phospho-L-threonine + H(+) = (R)-1-aminopropan-2-yl phosphate + CO2</text>
        <dbReference type="Rhea" id="RHEA:11492"/>
        <dbReference type="ChEBI" id="CHEBI:15378"/>
        <dbReference type="ChEBI" id="CHEBI:16526"/>
        <dbReference type="ChEBI" id="CHEBI:58563"/>
        <dbReference type="ChEBI" id="CHEBI:58675"/>
        <dbReference type="EC" id="4.1.1.81"/>
    </reaction>
</comment>
<evidence type="ECO:0000256" key="5">
    <source>
        <dbReference type="ARBA" id="ARBA00022573"/>
    </source>
</evidence>
<gene>
    <name evidence="12" type="primary">cobD</name>
    <name evidence="12" type="ORF">NFG58_13495</name>
</gene>
<dbReference type="SUPFAM" id="SSF53383">
    <property type="entry name" value="PLP-dependent transferases"/>
    <property type="match status" value="1"/>
</dbReference>
<dbReference type="Gene3D" id="3.40.640.10">
    <property type="entry name" value="Type I PLP-dependent aspartate aminotransferase-like (Major domain)"/>
    <property type="match status" value="1"/>
</dbReference>
<evidence type="ECO:0000259" key="11">
    <source>
        <dbReference type="Pfam" id="PF00155"/>
    </source>
</evidence>
<sequence length="409" mass="44258">MTSTHNQHLSDTSASQTPTQGQGSCWPDHGGQGAALLDRLGLSSVTPTMDVSASLNPLGPPAWLSDWLASAMSEVRHYPDPEHRDALAALAASLGIAPPSLVLTNGGAEAIHLVARAYRRARALIVEPTFGEYARACRLNDIEIERVQLSGDDFRLDVEALSARLASVDLVFVCRPNNPTGTRLPRRDVEALVAAARRSDTLVVIDEAFVDFADDEAPLTDLVEQGAPLVLLRSLTKFYALAGLRLGYLVASPPRCRALQHHQVAWSVNGLAAAVVPELLADSDFARRTRDWLHSERAYLTAGLRDLGLTVADSQANFVLFRPPGQASQANGEALLSYLAGHGCLARHTHTFNGLDGAWIRVALQLRADNDRLLSWLGEWLGEWIDDGLGDGLESLPEQGDTLSRGEHR</sequence>
<evidence type="ECO:0000256" key="4">
    <source>
        <dbReference type="ARBA" id="ARBA00012285"/>
    </source>
</evidence>
<feature type="region of interest" description="Disordered" evidence="10">
    <location>
        <begin position="1"/>
        <end position="30"/>
    </location>
</feature>
<dbReference type="EMBL" id="CP098827">
    <property type="protein sequence ID" value="XBO69636.1"/>
    <property type="molecule type" value="Genomic_DNA"/>
</dbReference>
<evidence type="ECO:0000256" key="3">
    <source>
        <dbReference type="ARBA" id="ARBA00004953"/>
    </source>
</evidence>
<dbReference type="InterPro" id="IPR004839">
    <property type="entry name" value="Aminotransferase_I/II_large"/>
</dbReference>
<dbReference type="InterPro" id="IPR015422">
    <property type="entry name" value="PyrdxlP-dep_Trfase_small"/>
</dbReference>
<dbReference type="PROSITE" id="PS00105">
    <property type="entry name" value="AA_TRANSFER_CLASS_1"/>
    <property type="match status" value="1"/>
</dbReference>
<organism evidence="12">
    <name type="scientific">Halomonas sp. RT37</name>
    <dbReference type="NCBI Taxonomy" id="2950872"/>
    <lineage>
        <taxon>Bacteria</taxon>
        <taxon>Pseudomonadati</taxon>
        <taxon>Pseudomonadota</taxon>
        <taxon>Gammaproteobacteria</taxon>
        <taxon>Oceanospirillales</taxon>
        <taxon>Halomonadaceae</taxon>
        <taxon>Halomonas</taxon>
    </lineage>
</organism>
<dbReference type="RefSeq" id="WP_348826732.1">
    <property type="nucleotide sequence ID" value="NZ_CP098827.1"/>
</dbReference>
<dbReference type="CDD" id="cd00609">
    <property type="entry name" value="AAT_like"/>
    <property type="match status" value="1"/>
</dbReference>
<name>A0AAU7KDA4_9GAMM</name>
<dbReference type="GO" id="GO:0009236">
    <property type="term" value="P:cobalamin biosynthetic process"/>
    <property type="evidence" value="ECO:0007669"/>
    <property type="project" value="UniProtKB-KW"/>
</dbReference>
<dbReference type="NCBIfam" id="TIGR01140">
    <property type="entry name" value="L_thr_O3P_dcar"/>
    <property type="match status" value="1"/>
</dbReference>
<dbReference type="AlphaFoldDB" id="A0AAU7KDA4"/>
<dbReference type="Gene3D" id="3.90.1150.10">
    <property type="entry name" value="Aspartate Aminotransferase, domain 1"/>
    <property type="match status" value="1"/>
</dbReference>
<dbReference type="EC" id="4.1.1.81" evidence="4"/>
<evidence type="ECO:0000256" key="9">
    <source>
        <dbReference type="ARBA" id="ARBA00048531"/>
    </source>
</evidence>
<dbReference type="GO" id="GO:0030170">
    <property type="term" value="F:pyridoxal phosphate binding"/>
    <property type="evidence" value="ECO:0007669"/>
    <property type="project" value="InterPro"/>
</dbReference>
<keyword evidence="6" id="KW-0663">Pyridoxal phosphate</keyword>
<reference evidence="12" key="1">
    <citation type="submission" date="2022-06" db="EMBL/GenBank/DDBJ databases">
        <title>A novel DMS-producing enzyme.</title>
        <authorList>
            <person name="Zhang Y."/>
        </authorList>
    </citation>
    <scope>NUCLEOTIDE SEQUENCE</scope>
    <source>
        <strain evidence="12">RT37</strain>
    </source>
</reference>
<dbReference type="InterPro" id="IPR005860">
    <property type="entry name" value="CobD"/>
</dbReference>
<evidence type="ECO:0000256" key="7">
    <source>
        <dbReference type="ARBA" id="ARBA00023239"/>
    </source>
</evidence>
<evidence type="ECO:0000256" key="1">
    <source>
        <dbReference type="ARBA" id="ARBA00001933"/>
    </source>
</evidence>
<proteinExistence type="predicted"/>
<protein>
    <recommendedName>
        <fullName evidence="4">threonine-phosphate decarboxylase</fullName>
        <ecNumber evidence="4">4.1.1.81</ecNumber>
    </recommendedName>
    <alternativeName>
        <fullName evidence="8">L-threonine-O-3-phosphate decarboxylase</fullName>
    </alternativeName>
</protein>
<dbReference type="InterPro" id="IPR015421">
    <property type="entry name" value="PyrdxlP-dep_Trfase_major"/>
</dbReference>
<comment type="pathway">
    <text evidence="3">Cofactor biosynthesis; adenosylcobalamin biosynthesis.</text>
</comment>
<evidence type="ECO:0000256" key="8">
    <source>
        <dbReference type="ARBA" id="ARBA00029996"/>
    </source>
</evidence>
<evidence type="ECO:0000256" key="6">
    <source>
        <dbReference type="ARBA" id="ARBA00022898"/>
    </source>
</evidence>
<dbReference type="GO" id="GO:0048472">
    <property type="term" value="F:threonine-phosphate decarboxylase activity"/>
    <property type="evidence" value="ECO:0007669"/>
    <property type="project" value="UniProtKB-EC"/>
</dbReference>
<evidence type="ECO:0000256" key="2">
    <source>
        <dbReference type="ARBA" id="ARBA00003444"/>
    </source>
</evidence>